<dbReference type="GO" id="GO:0000917">
    <property type="term" value="P:division septum assembly"/>
    <property type="evidence" value="ECO:0007669"/>
    <property type="project" value="TreeGrafter"/>
</dbReference>
<evidence type="ECO:0000256" key="4">
    <source>
        <dbReference type="ARBA" id="ARBA00022692"/>
    </source>
</evidence>
<dbReference type="HAMAP" id="MF_00509">
    <property type="entry name" value="ZipA"/>
    <property type="match status" value="1"/>
</dbReference>
<dbReference type="GO" id="GO:0005886">
    <property type="term" value="C:plasma membrane"/>
    <property type="evidence" value="ECO:0007669"/>
    <property type="project" value="UniProtKB-SubCell"/>
</dbReference>
<dbReference type="PANTHER" id="PTHR38685:SF1">
    <property type="entry name" value="CELL DIVISION PROTEIN ZIPA"/>
    <property type="match status" value="1"/>
</dbReference>
<evidence type="ECO:0000256" key="1">
    <source>
        <dbReference type="ARBA" id="ARBA00022475"/>
    </source>
</evidence>
<feature type="region of interest" description="Disordered" evidence="10">
    <location>
        <begin position="85"/>
        <end position="174"/>
    </location>
</feature>
<dbReference type="Pfam" id="PF04354">
    <property type="entry name" value="ZipA_C"/>
    <property type="match status" value="1"/>
</dbReference>
<comment type="subcellular location">
    <subcellularLocation>
        <location evidence="8">Cell inner membrane</location>
        <topology evidence="8">Single-pass type I membrane protein</topology>
    </subcellularLocation>
    <text evidence="8">Localizes to the Z ring in an FtsZ-dependent manner.</text>
</comment>
<dbReference type="SUPFAM" id="SSF64383">
    <property type="entry name" value="Cell-division protein ZipA, C-terminal domain"/>
    <property type="match status" value="1"/>
</dbReference>
<dbReference type="AlphaFoldDB" id="A0AAJ2BKZ2"/>
<keyword evidence="5 8" id="KW-1133">Transmembrane helix</keyword>
<evidence type="ECO:0000313" key="12">
    <source>
        <dbReference type="EMBL" id="MDR6232419.1"/>
    </source>
</evidence>
<accession>A0AAJ2BKZ2</accession>
<feature type="domain" description="ZipA C-terminal FtsZ-binding" evidence="11">
    <location>
        <begin position="180"/>
        <end position="310"/>
    </location>
</feature>
<evidence type="ECO:0000313" key="13">
    <source>
        <dbReference type="Proteomes" id="UP001268036"/>
    </source>
</evidence>
<keyword evidence="4 8" id="KW-0812">Transmembrane</keyword>
<dbReference type="SMART" id="SM00771">
    <property type="entry name" value="ZipA_C"/>
    <property type="match status" value="1"/>
</dbReference>
<dbReference type="Proteomes" id="UP001268036">
    <property type="component" value="Unassembled WGS sequence"/>
</dbReference>
<reference evidence="12" key="1">
    <citation type="submission" date="2023-08" db="EMBL/GenBank/DDBJ databases">
        <title>Functional and genomic diversity of the sorghum phyllosphere microbiome.</title>
        <authorList>
            <person name="Shade A."/>
        </authorList>
    </citation>
    <scope>NUCLEOTIDE SEQUENCE</scope>
    <source>
        <strain evidence="12">SORGH_AS_0201</strain>
    </source>
</reference>
<dbReference type="GO" id="GO:0032153">
    <property type="term" value="C:cell division site"/>
    <property type="evidence" value="ECO:0007669"/>
    <property type="project" value="UniProtKB-UniRule"/>
</dbReference>
<dbReference type="InterPro" id="IPR011919">
    <property type="entry name" value="Cell_div_ZipA"/>
</dbReference>
<dbReference type="PANTHER" id="PTHR38685">
    <property type="entry name" value="CELL DIVISION PROTEIN ZIPA"/>
    <property type="match status" value="1"/>
</dbReference>
<keyword evidence="3 8" id="KW-0132">Cell division</keyword>
<proteinExistence type="inferred from homology"/>
<name>A0AAJ2BKZ2_9PSED</name>
<comment type="similarity">
    <text evidence="8 9">Belongs to the ZipA family.</text>
</comment>
<keyword evidence="2 8" id="KW-0997">Cell inner membrane</keyword>
<dbReference type="InterPro" id="IPR036765">
    <property type="entry name" value="ZipA_FtsZ-bd_C_sf"/>
</dbReference>
<sequence>MTFQSFPTGVGPLFLQGYVFFMDMGLREWLIIIGVIVIAGILFDGWRRMSGKGKLKFKLDQSLSNHPEHEGDDPEIIGPTRVVEQKEPSLDDPGEPTPPRSTQRKRREERREEPSADSFDLSAADEGLAGLSADSDDVVVRGRDKPRKEKPLSAKAPERETASEPVSSGSGNSGAALAPVDEVLVINVISRDEKGFSGPALLQNILESGLRFGDMDIFHRHESMSGNGEVLFSMANAVRPGTFDLDAIDDFHTPAVSFFLGLPGPRHPKQAFDLMVAAARKLSSELNGELKDEQRSVMTAQTIEHYRQRIVDFERKSLMLKR</sequence>
<comment type="caution">
    <text evidence="12">The sequence shown here is derived from an EMBL/GenBank/DDBJ whole genome shotgun (WGS) entry which is preliminary data.</text>
</comment>
<evidence type="ECO:0000256" key="2">
    <source>
        <dbReference type="ARBA" id="ARBA00022519"/>
    </source>
</evidence>
<evidence type="ECO:0000256" key="10">
    <source>
        <dbReference type="SAM" id="MobiDB-lite"/>
    </source>
</evidence>
<dbReference type="InterPro" id="IPR007449">
    <property type="entry name" value="ZipA_FtsZ-bd_C"/>
</dbReference>
<keyword evidence="6 8" id="KW-0472">Membrane</keyword>
<organism evidence="12 13">
    <name type="scientific">Pseudomonas oryzihabitans</name>
    <dbReference type="NCBI Taxonomy" id="47885"/>
    <lineage>
        <taxon>Bacteria</taxon>
        <taxon>Pseudomonadati</taxon>
        <taxon>Pseudomonadota</taxon>
        <taxon>Gammaproteobacteria</taxon>
        <taxon>Pseudomonadales</taxon>
        <taxon>Pseudomonadaceae</taxon>
        <taxon>Pseudomonas</taxon>
    </lineage>
</organism>
<dbReference type="EMBL" id="JAVJAF010000001">
    <property type="protein sequence ID" value="MDR6232419.1"/>
    <property type="molecule type" value="Genomic_DNA"/>
</dbReference>
<evidence type="ECO:0000256" key="5">
    <source>
        <dbReference type="ARBA" id="ARBA00022989"/>
    </source>
</evidence>
<feature type="transmembrane region" description="Helical" evidence="8">
    <location>
        <begin position="29"/>
        <end position="46"/>
    </location>
</feature>
<dbReference type="GO" id="GO:0043093">
    <property type="term" value="P:FtsZ-dependent cytokinesis"/>
    <property type="evidence" value="ECO:0007669"/>
    <property type="project" value="UniProtKB-UniRule"/>
</dbReference>
<evidence type="ECO:0000256" key="7">
    <source>
        <dbReference type="ARBA" id="ARBA00023306"/>
    </source>
</evidence>
<protein>
    <recommendedName>
        <fullName evidence="8 9">Cell division protein ZipA</fullName>
    </recommendedName>
</protein>
<dbReference type="Gene3D" id="3.30.1400.10">
    <property type="entry name" value="ZipA, C-terminal FtsZ-binding domain"/>
    <property type="match status" value="1"/>
</dbReference>
<keyword evidence="7 8" id="KW-0131">Cell cycle</keyword>
<evidence type="ECO:0000256" key="8">
    <source>
        <dbReference type="HAMAP-Rule" id="MF_00509"/>
    </source>
</evidence>
<feature type="compositionally biased region" description="Basic and acidic residues" evidence="10">
    <location>
        <begin position="138"/>
        <end position="162"/>
    </location>
</feature>
<comment type="subunit">
    <text evidence="8">Interacts with FtsZ via their C-terminal domains.</text>
</comment>
<evidence type="ECO:0000259" key="11">
    <source>
        <dbReference type="SMART" id="SM00771"/>
    </source>
</evidence>
<dbReference type="NCBIfam" id="TIGR02205">
    <property type="entry name" value="septum_zipA"/>
    <property type="match status" value="1"/>
</dbReference>
<keyword evidence="1 8" id="KW-1003">Cell membrane</keyword>
<evidence type="ECO:0000256" key="6">
    <source>
        <dbReference type="ARBA" id="ARBA00023136"/>
    </source>
</evidence>
<evidence type="ECO:0000256" key="9">
    <source>
        <dbReference type="RuleBase" id="RU003612"/>
    </source>
</evidence>
<evidence type="ECO:0000256" key="3">
    <source>
        <dbReference type="ARBA" id="ARBA00022618"/>
    </source>
</evidence>
<gene>
    <name evidence="8" type="primary">zipA</name>
    <name evidence="12" type="ORF">QE440_000160</name>
</gene>
<comment type="function">
    <text evidence="8 9">Essential cell division protein that stabilizes the FtsZ protofilaments by cross-linking them and that serves as a cytoplasmic membrane anchor for the Z ring. Also required for the recruitment to the septal ring of downstream cell division proteins.</text>
</comment>